<evidence type="ECO:0008006" key="4">
    <source>
        <dbReference type="Google" id="ProtNLM"/>
    </source>
</evidence>
<feature type="transmembrane region" description="Helical" evidence="1">
    <location>
        <begin position="9"/>
        <end position="29"/>
    </location>
</feature>
<protein>
    <recommendedName>
        <fullName evidence="4">Bacterial OB-fold domain-containing protein</fullName>
    </recommendedName>
</protein>
<keyword evidence="3" id="KW-1185">Reference proteome</keyword>
<proteinExistence type="predicted"/>
<dbReference type="Proteomes" id="UP000219559">
    <property type="component" value="Unassembled WGS sequence"/>
</dbReference>
<gene>
    <name evidence="2" type="ORF">B7P33_06395</name>
</gene>
<accession>A0A2A4G9Y3</accession>
<comment type="caution">
    <text evidence="2">The sequence shown here is derived from an EMBL/GenBank/DDBJ whole genome shotgun (WGS) entry which is preliminary data.</text>
</comment>
<name>A0A2A4G9Y3_9FLAO</name>
<keyword evidence="1" id="KW-1133">Transmembrane helix</keyword>
<dbReference type="RefSeq" id="WP_141402361.1">
    <property type="nucleotide sequence ID" value="NZ_KZ300476.1"/>
</dbReference>
<evidence type="ECO:0000313" key="3">
    <source>
        <dbReference type="Proteomes" id="UP000219559"/>
    </source>
</evidence>
<keyword evidence="1" id="KW-0812">Transmembrane</keyword>
<dbReference type="OrthoDB" id="1449127at2"/>
<sequence>MSLSRKSKIGLVLLVLGIIVAIFGYRYLYQSHETTSEAPIAYTGDAQSFSELMPTEALAWHGKFIQLSGKVSGSDDKGFTLDGSIYCQWDETQKQQELQLNESITIKARVMGYDDLLEELKLDKTIRIN</sequence>
<organism evidence="2 3">
    <name type="scientific">Sediminicola luteus</name>
    <dbReference type="NCBI Taxonomy" id="319238"/>
    <lineage>
        <taxon>Bacteria</taxon>
        <taxon>Pseudomonadati</taxon>
        <taxon>Bacteroidota</taxon>
        <taxon>Flavobacteriia</taxon>
        <taxon>Flavobacteriales</taxon>
        <taxon>Flavobacteriaceae</taxon>
        <taxon>Sediminicola</taxon>
    </lineage>
</organism>
<reference evidence="2 3" key="1">
    <citation type="submission" date="2017-04" db="EMBL/GenBank/DDBJ databases">
        <title>A new member of the family Flavobacteriaceae isolated from ascidians.</title>
        <authorList>
            <person name="Chen L."/>
        </authorList>
    </citation>
    <scope>NUCLEOTIDE SEQUENCE [LARGE SCALE GENOMIC DNA]</scope>
    <source>
        <strain evidence="2 3">HQA918</strain>
    </source>
</reference>
<evidence type="ECO:0000256" key="1">
    <source>
        <dbReference type="SAM" id="Phobius"/>
    </source>
</evidence>
<dbReference type="AlphaFoldDB" id="A0A2A4G9Y3"/>
<dbReference type="EMBL" id="NBWU01000002">
    <property type="protein sequence ID" value="PCE64796.1"/>
    <property type="molecule type" value="Genomic_DNA"/>
</dbReference>
<keyword evidence="1" id="KW-0472">Membrane</keyword>
<evidence type="ECO:0000313" key="2">
    <source>
        <dbReference type="EMBL" id="PCE64796.1"/>
    </source>
</evidence>